<evidence type="ECO:0000313" key="1">
    <source>
        <dbReference type="EMBL" id="MBO0946971.1"/>
    </source>
</evidence>
<organism evidence="1 2">
    <name type="scientific">Fibrella forsythiae</name>
    <dbReference type="NCBI Taxonomy" id="2817061"/>
    <lineage>
        <taxon>Bacteria</taxon>
        <taxon>Pseudomonadati</taxon>
        <taxon>Bacteroidota</taxon>
        <taxon>Cytophagia</taxon>
        <taxon>Cytophagales</taxon>
        <taxon>Spirosomataceae</taxon>
        <taxon>Fibrella</taxon>
    </lineage>
</organism>
<accession>A0ABS3JAE6</accession>
<comment type="caution">
    <text evidence="1">The sequence shown here is derived from an EMBL/GenBank/DDBJ whole genome shotgun (WGS) entry which is preliminary data.</text>
</comment>
<dbReference type="RefSeq" id="WP_207326898.1">
    <property type="nucleotide sequence ID" value="NZ_JAFMYW010000001.1"/>
</dbReference>
<sequence>MKKILAPHEKSTTDSAVDTAKDLFEVMIDSIMTDGILKDLPVIGTAIGFIRTGMNIRDYTFVRKLSLFLMSCDTISEEKRKEYNDKINEEPDFREKVGEQLILFVEKIDTIEKTTLLARAFSAFLKSEIVYTEFLDLGILVNALNHSAVKDMCRILYAASNIRFDKLSTYSPLEIIGILQRDGLLVSQIQSVYKEEESRTGRPGAMKREIKNITLYKATRLAVLFITYVVPDIYDSVKTEITLRNETQPGFIGEGEKYLKDPYLERGFDLAAEFKFTDES</sequence>
<gene>
    <name evidence="1" type="ORF">J2I46_00140</name>
</gene>
<evidence type="ECO:0000313" key="2">
    <source>
        <dbReference type="Proteomes" id="UP000664628"/>
    </source>
</evidence>
<reference evidence="1 2" key="1">
    <citation type="submission" date="2021-03" db="EMBL/GenBank/DDBJ databases">
        <title>Fibrella sp. HMF5405 genome sequencing and assembly.</title>
        <authorList>
            <person name="Kang H."/>
            <person name="Kim H."/>
            <person name="Bae S."/>
            <person name="Joh K."/>
        </authorList>
    </citation>
    <scope>NUCLEOTIDE SEQUENCE [LARGE SCALE GENOMIC DNA]</scope>
    <source>
        <strain evidence="1 2">HMF5405</strain>
    </source>
</reference>
<dbReference type="Proteomes" id="UP000664628">
    <property type="component" value="Unassembled WGS sequence"/>
</dbReference>
<name>A0ABS3JAE6_9BACT</name>
<protein>
    <recommendedName>
        <fullName evidence="3">DUF4393 domain-containing protein</fullName>
    </recommendedName>
</protein>
<keyword evidence="2" id="KW-1185">Reference proteome</keyword>
<evidence type="ECO:0008006" key="3">
    <source>
        <dbReference type="Google" id="ProtNLM"/>
    </source>
</evidence>
<dbReference type="EMBL" id="JAFMYW010000001">
    <property type="protein sequence ID" value="MBO0946971.1"/>
    <property type="molecule type" value="Genomic_DNA"/>
</dbReference>
<proteinExistence type="predicted"/>